<dbReference type="eggNOG" id="arCOG01603">
    <property type="taxonomic scope" value="Archaea"/>
</dbReference>
<keyword evidence="5" id="KW-0670">Pyruvate</keyword>
<evidence type="ECO:0000256" key="2">
    <source>
        <dbReference type="ARBA" id="ARBA00023002"/>
    </source>
</evidence>
<dbReference type="InterPro" id="IPR051626">
    <property type="entry name" value="Oxidoreductase_gamma_subunit"/>
</dbReference>
<dbReference type="Proteomes" id="UP000003980">
    <property type="component" value="Unassembled WGS sequence"/>
</dbReference>
<accession>H2C5R0</accession>
<dbReference type="GO" id="GO:0019164">
    <property type="term" value="F:pyruvate synthase activity"/>
    <property type="evidence" value="ECO:0007669"/>
    <property type="project" value="UniProtKB-EC"/>
</dbReference>
<reference evidence="5 6" key="1">
    <citation type="submission" date="2012-01" db="EMBL/GenBank/DDBJ databases">
        <title>Improved High-Quality Draft sequence of Metallosphaera yellowstonensis MK1.</title>
        <authorList>
            <consortium name="US DOE Joint Genome Institute"/>
            <person name="Lucas S."/>
            <person name="Han J."/>
            <person name="Cheng J.-F."/>
            <person name="Goodwin L."/>
            <person name="Pitluck S."/>
            <person name="Peters L."/>
            <person name="Teshima H."/>
            <person name="Detter J.C."/>
            <person name="Han C."/>
            <person name="Tapia R."/>
            <person name="Land M."/>
            <person name="Hauser L."/>
            <person name="Kyrpides N."/>
            <person name="Kozubal M."/>
            <person name="Macur R.E."/>
            <person name="Jay Z."/>
            <person name="Inskeep W."/>
            <person name="Woyke T."/>
        </authorList>
    </citation>
    <scope>NUCLEOTIDE SEQUENCE [LARGE SCALE GENOMIC DNA]</scope>
    <source>
        <strain evidence="5 6">MK1</strain>
    </source>
</reference>
<dbReference type="InterPro" id="IPR011894">
    <property type="entry name" value="PorC_KorC"/>
</dbReference>
<dbReference type="RefSeq" id="WP_009072857.1">
    <property type="nucleotide sequence ID" value="NZ_JH597768.1"/>
</dbReference>
<dbReference type="EC" id="1.2.7.1" evidence="1"/>
<comment type="catalytic activity">
    <reaction evidence="3">
        <text>2 oxidized [2Fe-2S]-[ferredoxin] + pyruvate + CoA = 2 reduced [2Fe-2S]-[ferredoxin] + acetyl-CoA + CO2 + H(+)</text>
        <dbReference type="Rhea" id="RHEA:12765"/>
        <dbReference type="Rhea" id="RHEA-COMP:10000"/>
        <dbReference type="Rhea" id="RHEA-COMP:10001"/>
        <dbReference type="ChEBI" id="CHEBI:15361"/>
        <dbReference type="ChEBI" id="CHEBI:15378"/>
        <dbReference type="ChEBI" id="CHEBI:16526"/>
        <dbReference type="ChEBI" id="CHEBI:33737"/>
        <dbReference type="ChEBI" id="CHEBI:33738"/>
        <dbReference type="ChEBI" id="CHEBI:57287"/>
        <dbReference type="ChEBI" id="CHEBI:57288"/>
        <dbReference type="EC" id="1.2.7.1"/>
    </reaction>
</comment>
<organism evidence="5 6">
    <name type="scientific">Metallosphaera yellowstonensis MK1</name>
    <dbReference type="NCBI Taxonomy" id="671065"/>
    <lineage>
        <taxon>Archaea</taxon>
        <taxon>Thermoproteota</taxon>
        <taxon>Thermoprotei</taxon>
        <taxon>Sulfolobales</taxon>
        <taxon>Sulfolobaceae</taxon>
        <taxon>Metallosphaera</taxon>
    </lineage>
</organism>
<name>H2C5R0_9CREN</name>
<evidence type="ECO:0000313" key="6">
    <source>
        <dbReference type="Proteomes" id="UP000003980"/>
    </source>
</evidence>
<keyword evidence="6" id="KW-1185">Reference proteome</keyword>
<gene>
    <name evidence="5" type="ORF">MetMK1DRAFT_00018830</name>
</gene>
<proteinExistence type="predicted"/>
<dbReference type="OrthoDB" id="372091at2157"/>
<dbReference type="InterPro" id="IPR002869">
    <property type="entry name" value="Pyrv_flavodox_OxRed_cen"/>
</dbReference>
<dbReference type="AlphaFoldDB" id="H2C5R0"/>
<dbReference type="STRING" id="671065.MetMK1DRAFT_00018830"/>
<dbReference type="PANTHER" id="PTHR43366">
    <property type="entry name" value="PYRUVATE SYNTHASE SUBUNIT PORC"/>
    <property type="match status" value="1"/>
</dbReference>
<feature type="domain" description="Pyruvate/ketoisovalerate oxidoreductase catalytic" evidence="4">
    <location>
        <begin position="13"/>
        <end position="177"/>
    </location>
</feature>
<dbReference type="HOGENOM" id="CLU_087284_2_0_2"/>
<dbReference type="EMBL" id="JH597768">
    <property type="protein sequence ID" value="EHP69137.1"/>
    <property type="molecule type" value="Genomic_DNA"/>
</dbReference>
<evidence type="ECO:0000313" key="5">
    <source>
        <dbReference type="EMBL" id="EHP69137.1"/>
    </source>
</evidence>
<dbReference type="PANTHER" id="PTHR43366:SF1">
    <property type="entry name" value="PYRUVATE SYNTHASE SUBUNIT PORC"/>
    <property type="match status" value="1"/>
</dbReference>
<dbReference type="NCBIfam" id="TIGR02175">
    <property type="entry name" value="PorC_KorC"/>
    <property type="match status" value="1"/>
</dbReference>
<evidence type="ECO:0000256" key="3">
    <source>
        <dbReference type="ARBA" id="ARBA00049357"/>
    </source>
</evidence>
<keyword evidence="2" id="KW-0560">Oxidoreductase</keyword>
<dbReference type="InterPro" id="IPR019752">
    <property type="entry name" value="Pyrv/ketoisovalerate_OxRed_cat"/>
</dbReference>
<evidence type="ECO:0000259" key="4">
    <source>
        <dbReference type="Pfam" id="PF01558"/>
    </source>
</evidence>
<evidence type="ECO:0000256" key="1">
    <source>
        <dbReference type="ARBA" id="ARBA00012822"/>
    </source>
</evidence>
<dbReference type="SUPFAM" id="SSF53323">
    <property type="entry name" value="Pyruvate-ferredoxin oxidoreductase, PFOR, domain III"/>
    <property type="match status" value="1"/>
</dbReference>
<sequence length="188" mass="20364">MESSLEIRFHGRGGQGVVTAANVLAEAASLENMFSSAFPIYGAERRGAEIESYCRISRTQIRETSPIEEPDVVVILDPTLLKISNPLRGLRKDGKVVINWKGASPSVGFKTYTVDATGIALELKLVKSGWPLVNIVMLGALVKATGVPSLESLKMAIGQEFSGNLGELNKRAVELSFERTFEVEQIVA</sequence>
<protein>
    <recommendedName>
        <fullName evidence="1">pyruvate synthase</fullName>
        <ecNumber evidence="1">1.2.7.1</ecNumber>
    </recommendedName>
</protein>
<dbReference type="Gene3D" id="3.40.920.10">
    <property type="entry name" value="Pyruvate-ferredoxin oxidoreductase, PFOR, domain III"/>
    <property type="match status" value="1"/>
</dbReference>
<dbReference type="Pfam" id="PF01558">
    <property type="entry name" value="POR"/>
    <property type="match status" value="1"/>
</dbReference>